<dbReference type="Proteomes" id="UP000824259">
    <property type="component" value="Unassembled WGS sequence"/>
</dbReference>
<feature type="transmembrane region" description="Helical" evidence="1">
    <location>
        <begin position="76"/>
        <end position="98"/>
    </location>
</feature>
<dbReference type="PROSITE" id="PS51257">
    <property type="entry name" value="PROKAR_LIPOPROTEIN"/>
    <property type="match status" value="1"/>
</dbReference>
<keyword evidence="1" id="KW-0472">Membrane</keyword>
<feature type="transmembrane region" description="Helical" evidence="1">
    <location>
        <begin position="104"/>
        <end position="125"/>
    </location>
</feature>
<evidence type="ECO:0000313" key="2">
    <source>
        <dbReference type="EMBL" id="HJA99314.1"/>
    </source>
</evidence>
<name>A0A9D2L4T1_9BACT</name>
<feature type="transmembrane region" description="Helical" evidence="1">
    <location>
        <begin position="44"/>
        <end position="64"/>
    </location>
</feature>
<evidence type="ECO:0000256" key="1">
    <source>
        <dbReference type="SAM" id="Phobius"/>
    </source>
</evidence>
<sequence>MKTMLLLPNGFKRIGWVIFIPTFLLGCSICFFEENFSRWLFPEAVMNNIAIIGTIVGALMIGFSREKIEDEMIQRIRLNALLVSMWINYLLLIVVSLLVYNFNYLIVMTCSMATPLVIFLIVYYVNLYRLNHTASHEE</sequence>
<reference evidence="2" key="1">
    <citation type="journal article" date="2021" name="PeerJ">
        <title>Extensive microbial diversity within the chicken gut microbiome revealed by metagenomics and culture.</title>
        <authorList>
            <person name="Gilroy R."/>
            <person name="Ravi A."/>
            <person name="Getino M."/>
            <person name="Pursley I."/>
            <person name="Horton D.L."/>
            <person name="Alikhan N.F."/>
            <person name="Baker D."/>
            <person name="Gharbi K."/>
            <person name="Hall N."/>
            <person name="Watson M."/>
            <person name="Adriaenssens E.M."/>
            <person name="Foster-Nyarko E."/>
            <person name="Jarju S."/>
            <person name="Secka A."/>
            <person name="Antonio M."/>
            <person name="Oren A."/>
            <person name="Chaudhuri R.R."/>
            <person name="La Ragione R."/>
            <person name="Hildebrand F."/>
            <person name="Pallen M.J."/>
        </authorList>
    </citation>
    <scope>NUCLEOTIDE SEQUENCE</scope>
    <source>
        <strain evidence="2">CHK169-11906</strain>
    </source>
</reference>
<reference evidence="2" key="2">
    <citation type="submission" date="2021-04" db="EMBL/GenBank/DDBJ databases">
        <authorList>
            <person name="Gilroy R."/>
        </authorList>
    </citation>
    <scope>NUCLEOTIDE SEQUENCE</scope>
    <source>
        <strain evidence="2">CHK169-11906</strain>
    </source>
</reference>
<dbReference type="EMBL" id="DWYR01000021">
    <property type="protein sequence ID" value="HJA99314.1"/>
    <property type="molecule type" value="Genomic_DNA"/>
</dbReference>
<protein>
    <recommendedName>
        <fullName evidence="4">DUF2178 domain-containing protein</fullName>
    </recommendedName>
</protein>
<organism evidence="2 3">
    <name type="scientific">Candidatus Alistipes avicola</name>
    <dbReference type="NCBI Taxonomy" id="2838432"/>
    <lineage>
        <taxon>Bacteria</taxon>
        <taxon>Pseudomonadati</taxon>
        <taxon>Bacteroidota</taxon>
        <taxon>Bacteroidia</taxon>
        <taxon>Bacteroidales</taxon>
        <taxon>Rikenellaceae</taxon>
        <taxon>Alistipes</taxon>
    </lineage>
</organism>
<evidence type="ECO:0008006" key="4">
    <source>
        <dbReference type="Google" id="ProtNLM"/>
    </source>
</evidence>
<gene>
    <name evidence="2" type="ORF">H9779_06950</name>
</gene>
<evidence type="ECO:0000313" key="3">
    <source>
        <dbReference type="Proteomes" id="UP000824259"/>
    </source>
</evidence>
<keyword evidence="1" id="KW-0812">Transmembrane</keyword>
<keyword evidence="1" id="KW-1133">Transmembrane helix</keyword>
<proteinExistence type="predicted"/>
<accession>A0A9D2L4T1</accession>
<dbReference type="AlphaFoldDB" id="A0A9D2L4T1"/>
<comment type="caution">
    <text evidence="2">The sequence shown here is derived from an EMBL/GenBank/DDBJ whole genome shotgun (WGS) entry which is preliminary data.</text>
</comment>
<feature type="transmembrane region" description="Helical" evidence="1">
    <location>
        <begin position="14"/>
        <end position="32"/>
    </location>
</feature>